<dbReference type="RefSeq" id="WP_132230641.1">
    <property type="nucleotide sequence ID" value="NZ_NRRH01000028.1"/>
</dbReference>
<feature type="region of interest" description="Disordered" evidence="1">
    <location>
        <begin position="125"/>
        <end position="183"/>
    </location>
</feature>
<reference evidence="2 3" key="1">
    <citation type="submission" date="2019-03" db="EMBL/GenBank/DDBJ databases">
        <title>Genomic Encyclopedia of Type Strains, Phase IV (KMG-IV): sequencing the most valuable type-strain genomes for metagenomic binning, comparative biology and taxonomic classification.</title>
        <authorList>
            <person name="Goeker M."/>
        </authorList>
    </citation>
    <scope>NUCLEOTIDE SEQUENCE [LARGE SCALE GENOMIC DNA]</scope>
    <source>
        <strain evidence="2 3">DSM 203</strain>
    </source>
</reference>
<comment type="caution">
    <text evidence="2">The sequence shown here is derived from an EMBL/GenBank/DDBJ whole genome shotgun (WGS) entry which is preliminary data.</text>
</comment>
<sequence>MERQILDGLFALFAVCWPKDWLDRVTLAGGVERLASEWGKGLAGIGLEQFKRGVSYARRHYDYAPSIAKFRRACLGLEDGQGGSNAEQRARDALMARQRAEQAALPNGTWAERRERGRQHLAGLRAALGGDQRQDAPSDDEIADRERRRAEQLAALKAREAERPVQPRRAPVFGSRVDSDAVPLGDLVAEAKRRSQEQEAA</sequence>
<name>A0A4R4A5D1_MARGR</name>
<accession>A0A4R4A5D1</accession>
<evidence type="ECO:0000256" key="1">
    <source>
        <dbReference type="SAM" id="MobiDB-lite"/>
    </source>
</evidence>
<organism evidence="2 3">
    <name type="scientific">Marichromatium gracile</name>
    <name type="common">Chromatium gracile</name>
    <dbReference type="NCBI Taxonomy" id="1048"/>
    <lineage>
        <taxon>Bacteria</taxon>
        <taxon>Pseudomonadati</taxon>
        <taxon>Pseudomonadota</taxon>
        <taxon>Gammaproteobacteria</taxon>
        <taxon>Chromatiales</taxon>
        <taxon>Chromatiaceae</taxon>
        <taxon>Marichromatium</taxon>
    </lineage>
</organism>
<evidence type="ECO:0000313" key="2">
    <source>
        <dbReference type="EMBL" id="TCW32670.1"/>
    </source>
</evidence>
<dbReference type="EMBL" id="SMDC01000017">
    <property type="protein sequence ID" value="TCW32670.1"/>
    <property type="molecule type" value="Genomic_DNA"/>
</dbReference>
<protein>
    <submittedName>
        <fullName evidence="2">Uncharacterized protein</fullName>
    </submittedName>
</protein>
<dbReference type="Proteomes" id="UP000295247">
    <property type="component" value="Unassembled WGS sequence"/>
</dbReference>
<evidence type="ECO:0000313" key="3">
    <source>
        <dbReference type="Proteomes" id="UP000295247"/>
    </source>
</evidence>
<proteinExistence type="predicted"/>
<feature type="compositionally biased region" description="Basic and acidic residues" evidence="1">
    <location>
        <begin position="144"/>
        <end position="165"/>
    </location>
</feature>
<dbReference type="AlphaFoldDB" id="A0A4R4A5D1"/>
<gene>
    <name evidence="2" type="ORF">EDC29_11736</name>
</gene>